<proteinExistence type="predicted"/>
<evidence type="ECO:0000313" key="2">
    <source>
        <dbReference type="Proteomes" id="UP001652461"/>
    </source>
</evidence>
<dbReference type="RefSeq" id="WP_158361739.1">
    <property type="nucleotide sequence ID" value="NZ_JAOQKC010000002.1"/>
</dbReference>
<comment type="caution">
    <text evidence="1">The sequence shown here is derived from an EMBL/GenBank/DDBJ whole genome shotgun (WGS) entry which is preliminary data.</text>
</comment>
<evidence type="ECO:0000313" key="1">
    <source>
        <dbReference type="EMBL" id="MCU6695640.1"/>
    </source>
</evidence>
<reference evidence="1 2" key="1">
    <citation type="journal article" date="2021" name="ISME Commun">
        <title>Automated analysis of genomic sequences facilitates high-throughput and comprehensive description of bacteria.</title>
        <authorList>
            <person name="Hitch T.C.A."/>
        </authorList>
    </citation>
    <scope>NUCLEOTIDE SEQUENCE [LARGE SCALE GENOMIC DNA]</scope>
    <source>
        <strain evidence="1 2">Sanger_04</strain>
    </source>
</reference>
<sequence>MEDEVLREDEEAEISFHIIANIKIKKSDPDYKDFVEAMKTQNGEVLNRLLKLWSEYISFEDDSILGYLVPKNEIAAALPAHSQVIDHRGNQVFNYPFLLDNQNIVMNLLRNTADDARRSDEQEEAKA</sequence>
<accession>A0ABT2RTJ7</accession>
<name>A0ABT2RTJ7_9FIRM</name>
<protein>
    <submittedName>
        <fullName evidence="1">Uncharacterized protein</fullName>
    </submittedName>
</protein>
<keyword evidence="2" id="KW-1185">Reference proteome</keyword>
<dbReference type="Proteomes" id="UP001652461">
    <property type="component" value="Unassembled WGS sequence"/>
</dbReference>
<gene>
    <name evidence="1" type="ORF">OCV63_01850</name>
</gene>
<dbReference type="EMBL" id="JAOQKC010000002">
    <property type="protein sequence ID" value="MCU6695640.1"/>
    <property type="molecule type" value="Genomic_DNA"/>
</dbReference>
<organism evidence="1 2">
    <name type="scientific">Laedolimicola ammoniilytica</name>
    <dbReference type="NCBI Taxonomy" id="2981771"/>
    <lineage>
        <taxon>Bacteria</taxon>
        <taxon>Bacillati</taxon>
        <taxon>Bacillota</taxon>
        <taxon>Clostridia</taxon>
        <taxon>Lachnospirales</taxon>
        <taxon>Lachnospiraceae</taxon>
        <taxon>Laedolimicola</taxon>
    </lineage>
</organism>